<evidence type="ECO:0000313" key="3">
    <source>
        <dbReference type="Proteomes" id="UP000832097"/>
    </source>
</evidence>
<accession>A0ABY4C400</accession>
<organism evidence="2 3">
    <name type="scientific">Agromyces larvae</name>
    <dbReference type="NCBI Taxonomy" id="2929802"/>
    <lineage>
        <taxon>Bacteria</taxon>
        <taxon>Bacillati</taxon>
        <taxon>Actinomycetota</taxon>
        <taxon>Actinomycetes</taxon>
        <taxon>Micrococcales</taxon>
        <taxon>Microbacteriaceae</taxon>
        <taxon>Agromyces</taxon>
    </lineage>
</organism>
<feature type="compositionally biased region" description="Basic and acidic residues" evidence="1">
    <location>
        <begin position="37"/>
        <end position="49"/>
    </location>
</feature>
<keyword evidence="3" id="KW-1185">Reference proteome</keyword>
<gene>
    <name evidence="2" type="ORF">MTO99_09420</name>
</gene>
<evidence type="ECO:0000256" key="1">
    <source>
        <dbReference type="SAM" id="MobiDB-lite"/>
    </source>
</evidence>
<protein>
    <submittedName>
        <fullName evidence="2">Uncharacterized protein</fullName>
    </submittedName>
</protein>
<dbReference type="RefSeq" id="WP_243558688.1">
    <property type="nucleotide sequence ID" value="NZ_CP094528.1"/>
</dbReference>
<sequence>MTPFSSGRHARLTADPHPWIERTSSRYLTADAYYSGEPREFRPRPEFDRPLTNPANPIRREYRASLAADIPYTDPESWLANLDSLEPGSDAWKWRDEPDTLDHAERVLTRLAALTTTPKEN</sequence>
<reference evidence="2 3" key="1">
    <citation type="submission" date="2022-03" db="EMBL/GenBank/DDBJ databases">
        <title>Mucilaginibacter sp. isolated from the gut of Protaetia brevitarsis seulensis larvae.</title>
        <authorList>
            <person name="Won M."/>
            <person name="Kim S.-J."/>
            <person name="Kwon S.-W."/>
        </authorList>
    </citation>
    <scope>NUCLEOTIDE SEQUENCE [LARGE SCALE GENOMIC DNA]</scope>
    <source>
        <strain evidence="2 3">CFWR-12</strain>
    </source>
</reference>
<dbReference type="Proteomes" id="UP000832097">
    <property type="component" value="Chromosome"/>
</dbReference>
<dbReference type="EMBL" id="CP094528">
    <property type="protein sequence ID" value="UOE45939.1"/>
    <property type="molecule type" value="Genomic_DNA"/>
</dbReference>
<proteinExistence type="predicted"/>
<feature type="region of interest" description="Disordered" evidence="1">
    <location>
        <begin position="37"/>
        <end position="56"/>
    </location>
</feature>
<evidence type="ECO:0000313" key="2">
    <source>
        <dbReference type="EMBL" id="UOE45939.1"/>
    </source>
</evidence>
<name>A0ABY4C400_9MICO</name>